<dbReference type="PIRSF" id="PIRSF029215">
    <property type="entry name" value="UCP029215"/>
    <property type="match status" value="1"/>
</dbReference>
<proteinExistence type="predicted"/>
<evidence type="ECO:0008006" key="4">
    <source>
        <dbReference type="Google" id="ProtNLM"/>
    </source>
</evidence>
<evidence type="ECO:0000256" key="2">
    <source>
        <dbReference type="SAM" id="MobiDB-lite"/>
    </source>
</evidence>
<reference evidence="3" key="1">
    <citation type="journal article" date="2021" name="Proc. Natl. Acad. Sci. U.S.A.">
        <title>A Catalog of Tens of Thousands of Viruses from Human Metagenomes Reveals Hidden Associations with Chronic Diseases.</title>
        <authorList>
            <person name="Tisza M.J."/>
            <person name="Buck C.B."/>
        </authorList>
    </citation>
    <scope>NUCLEOTIDE SEQUENCE</scope>
    <source>
        <strain evidence="3">Ct17M4</strain>
    </source>
</reference>
<organism evidence="3">
    <name type="scientific">Myoviridae sp. ct17M4</name>
    <dbReference type="NCBI Taxonomy" id="2825016"/>
    <lineage>
        <taxon>Viruses</taxon>
        <taxon>Duplodnaviria</taxon>
        <taxon>Heunggongvirae</taxon>
        <taxon>Uroviricota</taxon>
        <taxon>Caudoviricetes</taxon>
    </lineage>
</organism>
<feature type="coiled-coil region" evidence="1">
    <location>
        <begin position="199"/>
        <end position="247"/>
    </location>
</feature>
<keyword evidence="1" id="KW-0175">Coiled coil</keyword>
<name>A0A8S5TVD1_9CAUD</name>
<sequence length="362" mass="39934">MIRYDTVPIHAQKTDEGFIRDKPVIGRTGVLVYRNADGSERREYRPPEEAFDEDSLASLKGKPITIGHQGMVTSQNAASIRPIGTVLSAGRADGDTITADVVLYSLPTSARELSCGYNLDLDETPGTTPAGEPYDAVQRHIRYNHVAVVPKGRAGIARLNMDGDQEPEAETNEGSTKMEKIRLDNGLEYEAAPEVAVHVAKLEQDKAAQKADLDKLQAKYDAALDDNKKLKEEAAKGRDEAKKHFDEAVAARVMMLKKADAFKIEKADSMDDMAIKKAIIKKVRGDSFDLEGKSDDYINAAYDMVKDEAQEAHEDGAGMPQQRKTVMQPPKQNEDGEDELTPEEALKKLRADEAALYMKEVK</sequence>
<accession>A0A8S5TVD1</accession>
<protein>
    <recommendedName>
        <fullName evidence="4">DUF2213 domain-containing protein</fullName>
    </recommendedName>
</protein>
<evidence type="ECO:0000313" key="3">
    <source>
        <dbReference type="EMBL" id="DAF86158.1"/>
    </source>
</evidence>
<evidence type="ECO:0000256" key="1">
    <source>
        <dbReference type="SAM" id="Coils"/>
    </source>
</evidence>
<dbReference type="Pfam" id="PF09979">
    <property type="entry name" value="DUF2213"/>
    <property type="match status" value="1"/>
</dbReference>
<feature type="region of interest" description="Disordered" evidence="2">
    <location>
        <begin position="310"/>
        <end position="344"/>
    </location>
</feature>
<dbReference type="EMBL" id="BK015938">
    <property type="protein sequence ID" value="DAF86158.1"/>
    <property type="molecule type" value="Genomic_DNA"/>
</dbReference>
<dbReference type="InterPro" id="IPR016913">
    <property type="entry name" value="UCP029215"/>
</dbReference>